<evidence type="ECO:0008006" key="4">
    <source>
        <dbReference type="Google" id="ProtNLM"/>
    </source>
</evidence>
<feature type="region of interest" description="Disordered" evidence="1">
    <location>
        <begin position="35"/>
        <end position="65"/>
    </location>
</feature>
<evidence type="ECO:0000313" key="2">
    <source>
        <dbReference type="EMBL" id="KAJ1958894.1"/>
    </source>
</evidence>
<dbReference type="GO" id="GO:0004525">
    <property type="term" value="F:ribonuclease III activity"/>
    <property type="evidence" value="ECO:0007669"/>
    <property type="project" value="InterPro"/>
</dbReference>
<sequence>MIPARLFPRSARFLPRVASLARPLPQVGALSNVRSLHQHSVTRQATPQDTTPNDSTTENASAVEEGAATLSPATIAFSARLGLKFQDPAVLTRALTHTSYQKGRT</sequence>
<name>A0A9W8AR41_9FUNG</name>
<evidence type="ECO:0000313" key="3">
    <source>
        <dbReference type="Proteomes" id="UP001150925"/>
    </source>
</evidence>
<accession>A0A9W8AR41</accession>
<proteinExistence type="predicted"/>
<comment type="caution">
    <text evidence="2">The sequence shown here is derived from an EMBL/GenBank/DDBJ whole genome shotgun (WGS) entry which is preliminary data.</text>
</comment>
<gene>
    <name evidence="2" type="ORF">IWQ62_004834</name>
</gene>
<evidence type="ECO:0000256" key="1">
    <source>
        <dbReference type="SAM" id="MobiDB-lite"/>
    </source>
</evidence>
<dbReference type="GO" id="GO:0006396">
    <property type="term" value="P:RNA processing"/>
    <property type="evidence" value="ECO:0007669"/>
    <property type="project" value="InterPro"/>
</dbReference>
<dbReference type="InterPro" id="IPR036389">
    <property type="entry name" value="RNase_III_sf"/>
</dbReference>
<reference evidence="2" key="1">
    <citation type="submission" date="2022-07" db="EMBL/GenBank/DDBJ databases">
        <title>Phylogenomic reconstructions and comparative analyses of Kickxellomycotina fungi.</title>
        <authorList>
            <person name="Reynolds N.K."/>
            <person name="Stajich J.E."/>
            <person name="Barry K."/>
            <person name="Grigoriev I.V."/>
            <person name="Crous P."/>
            <person name="Smith M.E."/>
        </authorList>
    </citation>
    <scope>NUCLEOTIDE SEQUENCE</scope>
    <source>
        <strain evidence="2">RSA 1196</strain>
    </source>
</reference>
<dbReference type="SUPFAM" id="SSF69065">
    <property type="entry name" value="RNase III domain-like"/>
    <property type="match status" value="1"/>
</dbReference>
<organism evidence="2 3">
    <name type="scientific">Dispira parvispora</name>
    <dbReference type="NCBI Taxonomy" id="1520584"/>
    <lineage>
        <taxon>Eukaryota</taxon>
        <taxon>Fungi</taxon>
        <taxon>Fungi incertae sedis</taxon>
        <taxon>Zoopagomycota</taxon>
        <taxon>Kickxellomycotina</taxon>
        <taxon>Dimargaritomycetes</taxon>
        <taxon>Dimargaritales</taxon>
        <taxon>Dimargaritaceae</taxon>
        <taxon>Dispira</taxon>
    </lineage>
</organism>
<dbReference type="OrthoDB" id="67027at2759"/>
<keyword evidence="3" id="KW-1185">Reference proteome</keyword>
<dbReference type="AlphaFoldDB" id="A0A9W8AR41"/>
<feature type="compositionally biased region" description="Polar residues" evidence="1">
    <location>
        <begin position="35"/>
        <end position="60"/>
    </location>
</feature>
<feature type="non-terminal residue" evidence="2">
    <location>
        <position position="105"/>
    </location>
</feature>
<dbReference type="Proteomes" id="UP001150925">
    <property type="component" value="Unassembled WGS sequence"/>
</dbReference>
<protein>
    <recommendedName>
        <fullName evidence="4">RNase III domain-containing protein</fullName>
    </recommendedName>
</protein>
<dbReference type="EMBL" id="JANBPY010001739">
    <property type="protein sequence ID" value="KAJ1958894.1"/>
    <property type="molecule type" value="Genomic_DNA"/>
</dbReference>